<reference evidence="3" key="1">
    <citation type="journal article" date="2011" name="Nat. Commun.">
        <title>Effector diversification within compartments of the Leptosphaeria maculans genome affected by Repeat-Induced Point mutations.</title>
        <authorList>
            <person name="Rouxel T."/>
            <person name="Grandaubert J."/>
            <person name="Hane J.K."/>
            <person name="Hoede C."/>
            <person name="van de Wouw A.P."/>
            <person name="Couloux A."/>
            <person name="Dominguez V."/>
            <person name="Anthouard V."/>
            <person name="Bally P."/>
            <person name="Bourras S."/>
            <person name="Cozijnsen A.J."/>
            <person name="Ciuffetti L.M."/>
            <person name="Degrave A."/>
            <person name="Dilmaghani A."/>
            <person name="Duret L."/>
            <person name="Fudal I."/>
            <person name="Goodwin S.B."/>
            <person name="Gout L."/>
            <person name="Glaser N."/>
            <person name="Linglin J."/>
            <person name="Kema G.H.J."/>
            <person name="Lapalu N."/>
            <person name="Lawrence C.B."/>
            <person name="May K."/>
            <person name="Meyer M."/>
            <person name="Ollivier B."/>
            <person name="Poulain J."/>
            <person name="Schoch C.L."/>
            <person name="Simon A."/>
            <person name="Spatafora J.W."/>
            <person name="Stachowiak A."/>
            <person name="Turgeon B.G."/>
            <person name="Tyler B.M."/>
            <person name="Vincent D."/>
            <person name="Weissenbach J."/>
            <person name="Amselem J."/>
            <person name="Quesneville H."/>
            <person name="Oliver R.P."/>
            <person name="Wincker P."/>
            <person name="Balesdent M.-H."/>
            <person name="Howlett B.J."/>
        </authorList>
    </citation>
    <scope>NUCLEOTIDE SEQUENCE [LARGE SCALE GENOMIC DNA]</scope>
    <source>
        <strain evidence="3">JN3 / isolate v23.1.3 / race Av1-4-5-6-7-8</strain>
    </source>
</reference>
<feature type="compositionally biased region" description="Polar residues" evidence="1">
    <location>
        <begin position="1"/>
        <end position="10"/>
    </location>
</feature>
<proteinExistence type="predicted"/>
<evidence type="ECO:0000313" key="3">
    <source>
        <dbReference type="Proteomes" id="UP000002668"/>
    </source>
</evidence>
<evidence type="ECO:0000256" key="1">
    <source>
        <dbReference type="SAM" id="MobiDB-lite"/>
    </source>
</evidence>
<dbReference type="AlphaFoldDB" id="E5AEC0"/>
<keyword evidence="3" id="KW-1185">Reference proteome</keyword>
<feature type="region of interest" description="Disordered" evidence="1">
    <location>
        <begin position="1"/>
        <end position="33"/>
    </location>
</feature>
<protein>
    <submittedName>
        <fullName evidence="2">Predicted protein</fullName>
    </submittedName>
</protein>
<dbReference type="HOGENOM" id="CLU_3384941_0_0_1"/>
<feature type="compositionally biased region" description="Basic residues" evidence="1">
    <location>
        <begin position="23"/>
        <end position="33"/>
    </location>
</feature>
<gene>
    <name evidence="2" type="ORF">LEMA_P003460.1</name>
</gene>
<sequence length="33" mass="3809">MQTKKSTELLSSARLVPLSPPTSRKRVRLQWRG</sequence>
<evidence type="ECO:0000313" key="2">
    <source>
        <dbReference type="EMBL" id="CBY01559.1"/>
    </source>
</evidence>
<dbReference type="EMBL" id="FP929139">
    <property type="protein sequence ID" value="CBY01559.1"/>
    <property type="molecule type" value="Genomic_DNA"/>
</dbReference>
<dbReference type="Proteomes" id="UP000002668">
    <property type="component" value="Genome"/>
</dbReference>
<accession>E5AEC0</accession>
<dbReference type="InParanoid" id="E5AEC0"/>
<organism evidence="2 3">
    <name type="scientific">Leptosphaeria maculans (strain JN3 / isolate v23.1.3 / race Av1-4-5-6-7-8)</name>
    <name type="common">Blackleg fungus</name>
    <name type="synonym">Phoma lingam</name>
    <dbReference type="NCBI Taxonomy" id="985895"/>
    <lineage>
        <taxon>Eukaryota</taxon>
        <taxon>Fungi</taxon>
        <taxon>Dikarya</taxon>
        <taxon>Ascomycota</taxon>
        <taxon>Pezizomycotina</taxon>
        <taxon>Dothideomycetes</taxon>
        <taxon>Pleosporomycetidae</taxon>
        <taxon>Pleosporales</taxon>
        <taxon>Pleosporineae</taxon>
        <taxon>Leptosphaeriaceae</taxon>
        <taxon>Plenodomus</taxon>
        <taxon>Plenodomus lingam/Leptosphaeria maculans species complex</taxon>
    </lineage>
</organism>
<name>E5AEC0_LEPMJ</name>
<dbReference type="VEuPathDB" id="FungiDB:LEMA_P003460.1"/>